<keyword evidence="1" id="KW-0472">Membrane</keyword>
<feature type="transmembrane region" description="Helical" evidence="1">
    <location>
        <begin position="304"/>
        <end position="326"/>
    </location>
</feature>
<keyword evidence="4" id="KW-1185">Reference proteome</keyword>
<gene>
    <name evidence="3" type="ORF">JJB74_14400</name>
</gene>
<reference evidence="3" key="1">
    <citation type="submission" date="2021-01" db="EMBL/GenBank/DDBJ databases">
        <title>Genome sequence of strain Noviherbaspirillum sp. DKR-6.</title>
        <authorList>
            <person name="Chaudhary D.K."/>
        </authorList>
    </citation>
    <scope>NUCLEOTIDE SEQUENCE</scope>
    <source>
        <strain evidence="3">DKR-6</strain>
    </source>
</reference>
<dbReference type="AlphaFoldDB" id="A0A934W7N4"/>
<dbReference type="PANTHER" id="PTHR43646:SF3">
    <property type="entry name" value="SLR1566 PROTEIN"/>
    <property type="match status" value="1"/>
</dbReference>
<dbReference type="RefSeq" id="WP_200592596.1">
    <property type="nucleotide sequence ID" value="NZ_JAEPBG010000005.1"/>
</dbReference>
<feature type="domain" description="Glycosyltransferase 2-like" evidence="2">
    <location>
        <begin position="48"/>
        <end position="214"/>
    </location>
</feature>
<name>A0A934W7N4_9BURK</name>
<feature type="transmembrane region" description="Helical" evidence="1">
    <location>
        <begin position="278"/>
        <end position="298"/>
    </location>
</feature>
<dbReference type="InterPro" id="IPR001173">
    <property type="entry name" value="Glyco_trans_2-like"/>
</dbReference>
<dbReference type="EMBL" id="JAEPBG010000005">
    <property type="protein sequence ID" value="MBK4735808.1"/>
    <property type="molecule type" value="Genomic_DNA"/>
</dbReference>
<dbReference type="CDD" id="cd06423">
    <property type="entry name" value="CESA_like"/>
    <property type="match status" value="1"/>
</dbReference>
<dbReference type="Pfam" id="PF00535">
    <property type="entry name" value="Glycos_transf_2"/>
    <property type="match status" value="1"/>
</dbReference>
<dbReference type="PANTHER" id="PTHR43646">
    <property type="entry name" value="GLYCOSYLTRANSFERASE"/>
    <property type="match status" value="1"/>
</dbReference>
<evidence type="ECO:0000256" key="1">
    <source>
        <dbReference type="SAM" id="Phobius"/>
    </source>
</evidence>
<keyword evidence="1" id="KW-1133">Transmembrane helix</keyword>
<feature type="transmembrane region" description="Helical" evidence="1">
    <location>
        <begin position="164"/>
        <end position="191"/>
    </location>
</feature>
<dbReference type="Proteomes" id="UP000622890">
    <property type="component" value="Unassembled WGS sequence"/>
</dbReference>
<evidence type="ECO:0000313" key="3">
    <source>
        <dbReference type="EMBL" id="MBK4735808.1"/>
    </source>
</evidence>
<organism evidence="3 4">
    <name type="scientific">Noviherbaspirillum pedocola</name>
    <dbReference type="NCBI Taxonomy" id="2801341"/>
    <lineage>
        <taxon>Bacteria</taxon>
        <taxon>Pseudomonadati</taxon>
        <taxon>Pseudomonadota</taxon>
        <taxon>Betaproteobacteria</taxon>
        <taxon>Burkholderiales</taxon>
        <taxon>Oxalobacteraceae</taxon>
        <taxon>Noviherbaspirillum</taxon>
    </lineage>
</organism>
<evidence type="ECO:0000259" key="2">
    <source>
        <dbReference type="Pfam" id="PF00535"/>
    </source>
</evidence>
<dbReference type="Gene3D" id="3.90.550.10">
    <property type="entry name" value="Spore Coat Polysaccharide Biosynthesis Protein SpsA, Chain A"/>
    <property type="match status" value="1"/>
</dbReference>
<protein>
    <submittedName>
        <fullName evidence="3">Glycosyltransferase</fullName>
    </submittedName>
</protein>
<keyword evidence="1" id="KW-0812">Transmembrane</keyword>
<dbReference type="SUPFAM" id="SSF53448">
    <property type="entry name" value="Nucleotide-diphospho-sugar transferases"/>
    <property type="match status" value="1"/>
</dbReference>
<feature type="transmembrane region" description="Helical" evidence="1">
    <location>
        <begin position="333"/>
        <end position="354"/>
    </location>
</feature>
<evidence type="ECO:0000313" key="4">
    <source>
        <dbReference type="Proteomes" id="UP000622890"/>
    </source>
</evidence>
<dbReference type="InterPro" id="IPR029044">
    <property type="entry name" value="Nucleotide-diphossugar_trans"/>
</dbReference>
<sequence length="395" mass="43776">MTNFAAWLSAAALLLTAAMTLRVSFGWRRIAELKDMPPCSGAEAPAVSVIVSALNEADTIAAALTSLLAIDYPALEIIVIDDRSTDDTPRIIDRIASGQARVKALHIDALPQGWLGKNHALQRGAEVAGGDYLLFTDADAMFAPSAVSRAIAYCDKHRIDHLTLFFNVIAHGGLLRMLILSFAAALLARFAPWKVKASRRHYIGVGGFNLVRREAYFAIGGHAAMPLAVLDDLQLGRMLKAHGFQQAVLFGTDMVAIEWYRDVTALVRGLEKNIYAGFGYQLWQLAIVSLLVIATRIWPWAGLLFTHGATRIVNVGTVCIMLLLYADMLRVRGWPLTALVFTPVVPLVELFIWWRSSLLAWWRGAIFWRGTPYRLKKLRHAQHALDRKLDRASKP</sequence>
<accession>A0A934W7N4</accession>
<proteinExistence type="predicted"/>
<comment type="caution">
    <text evidence="3">The sequence shown here is derived from an EMBL/GenBank/DDBJ whole genome shotgun (WGS) entry which is preliminary data.</text>
</comment>